<evidence type="ECO:0000256" key="2">
    <source>
        <dbReference type="ARBA" id="ARBA00022670"/>
    </source>
</evidence>
<dbReference type="SUPFAM" id="SSF118010">
    <property type="entry name" value="TM1457-like"/>
    <property type="match status" value="1"/>
</dbReference>
<keyword evidence="3" id="KW-0378">Hydrolase</keyword>
<keyword evidence="4" id="KW-0788">Thiol protease</keyword>
<dbReference type="GO" id="GO:0042254">
    <property type="term" value="P:ribosome biogenesis"/>
    <property type="evidence" value="ECO:0007669"/>
    <property type="project" value="UniProtKB-KW"/>
</dbReference>
<dbReference type="InterPro" id="IPR007422">
    <property type="entry name" value="Peptidase_Prp"/>
</dbReference>
<dbReference type="RefSeq" id="WP_010619915.1">
    <property type="nucleotide sequence ID" value="NZ_CP042371.1"/>
</dbReference>
<comment type="similarity">
    <text evidence="5">Belongs to the Prp family.</text>
</comment>
<dbReference type="PANTHER" id="PTHR39178:SF1">
    <property type="entry name" value="RIBOSOMAL-PROCESSING CYSTEINE PROTEASE PRP"/>
    <property type="match status" value="1"/>
</dbReference>
<evidence type="ECO:0000313" key="8">
    <source>
        <dbReference type="Proteomes" id="UP000294854"/>
    </source>
</evidence>
<evidence type="ECO:0000313" key="7">
    <source>
        <dbReference type="EMBL" id="TDG80425.1"/>
    </source>
</evidence>
<evidence type="ECO:0000256" key="1">
    <source>
        <dbReference type="ARBA" id="ARBA00022517"/>
    </source>
</evidence>
<keyword evidence="8" id="KW-1185">Reference proteome</keyword>
<comment type="caution">
    <text evidence="7">The sequence shown here is derived from an EMBL/GenBank/DDBJ whole genome shotgun (WGS) entry which is preliminary data.</text>
</comment>
<evidence type="ECO:0000256" key="4">
    <source>
        <dbReference type="ARBA" id="ARBA00022807"/>
    </source>
</evidence>
<dbReference type="STRING" id="1122149.FD44_GL001244"/>
<evidence type="ECO:0000256" key="3">
    <source>
        <dbReference type="ARBA" id="ARBA00022801"/>
    </source>
</evidence>
<dbReference type="CDD" id="cd16332">
    <property type="entry name" value="Prp-like"/>
    <property type="match status" value="1"/>
</dbReference>
<dbReference type="AlphaFoldDB" id="A0A4R5NT18"/>
<evidence type="ECO:0000256" key="5">
    <source>
        <dbReference type="ARBA" id="ARBA00044503"/>
    </source>
</evidence>
<reference evidence="7 8" key="1">
    <citation type="journal article" date="2019" name="Appl. Microbiol. Biotechnol.">
        <title>Uncovering carbohydrate metabolism through a genotype-phenotype association study of 56 lactic acid bacteria genomes.</title>
        <authorList>
            <person name="Buron-Moles G."/>
            <person name="Chailyan A."/>
            <person name="Dolejs I."/>
            <person name="Forster J."/>
            <person name="Miks M.H."/>
        </authorList>
    </citation>
    <scope>NUCLEOTIDE SEQUENCE [LARGE SCALE GENOMIC DNA]</scope>
    <source>
        <strain evidence="7 8">ATCC 49373</strain>
    </source>
</reference>
<dbReference type="Pfam" id="PF04327">
    <property type="entry name" value="Peptidase_Prp"/>
    <property type="match status" value="1"/>
</dbReference>
<accession>A0A4R5NT18</accession>
<protein>
    <recommendedName>
        <fullName evidence="6">Ribosomal processing cysteine protease Prp</fullName>
    </recommendedName>
</protein>
<gene>
    <name evidence="7" type="ORF">C5L31_000791</name>
</gene>
<dbReference type="GO" id="GO:0006508">
    <property type="term" value="P:proteolysis"/>
    <property type="evidence" value="ECO:0007669"/>
    <property type="project" value="UniProtKB-KW"/>
</dbReference>
<name>A0A4R5NT18_9LACO</name>
<dbReference type="OrthoDB" id="48998at2"/>
<keyword evidence="1" id="KW-0690">Ribosome biogenesis</keyword>
<sequence>MIKAVFVHNNSNRVSGFEITGHADSGPYGMDIVCAAVSALSIATVNGLTRVAKIEPKVESDDENGGLLKVQIPVDSDSQKNLVANALAQSLEDGLSDVALNYKSFMKLEITEK</sequence>
<proteinExistence type="inferred from homology"/>
<dbReference type="GO" id="GO:0008234">
    <property type="term" value="F:cysteine-type peptidase activity"/>
    <property type="evidence" value="ECO:0007669"/>
    <property type="project" value="UniProtKB-KW"/>
</dbReference>
<organism evidence="7 8">
    <name type="scientific">Secundilactobacillus malefermentans</name>
    <dbReference type="NCBI Taxonomy" id="176292"/>
    <lineage>
        <taxon>Bacteria</taxon>
        <taxon>Bacillati</taxon>
        <taxon>Bacillota</taxon>
        <taxon>Bacilli</taxon>
        <taxon>Lactobacillales</taxon>
        <taxon>Lactobacillaceae</taxon>
        <taxon>Secundilactobacillus</taxon>
    </lineage>
</organism>
<dbReference type="Gene3D" id="3.30.70.1490">
    <property type="entry name" value="Cysteine protease Prp"/>
    <property type="match status" value="1"/>
</dbReference>
<dbReference type="InterPro" id="IPR036764">
    <property type="entry name" value="Peptidase_Prp_sf"/>
</dbReference>
<keyword evidence="2" id="KW-0645">Protease</keyword>
<dbReference type="Proteomes" id="UP000294854">
    <property type="component" value="Unassembled WGS sequence"/>
</dbReference>
<dbReference type="EMBL" id="PUFO01000010">
    <property type="protein sequence ID" value="TDG80425.1"/>
    <property type="molecule type" value="Genomic_DNA"/>
</dbReference>
<dbReference type="PANTHER" id="PTHR39178">
    <property type="entry name" value="HYPOTHETICAL RIBOSOME-ASSOCIATED PROTEIN"/>
    <property type="match status" value="1"/>
</dbReference>
<evidence type="ECO:0000256" key="6">
    <source>
        <dbReference type="ARBA" id="ARBA00044538"/>
    </source>
</evidence>